<organism evidence="3 4">
    <name type="scientific">Leishmania orientalis</name>
    <dbReference type="NCBI Taxonomy" id="2249476"/>
    <lineage>
        <taxon>Eukaryota</taxon>
        <taxon>Discoba</taxon>
        <taxon>Euglenozoa</taxon>
        <taxon>Kinetoplastea</taxon>
        <taxon>Metakinetoplastina</taxon>
        <taxon>Trypanosomatida</taxon>
        <taxon>Trypanosomatidae</taxon>
        <taxon>Leishmaniinae</taxon>
        <taxon>Leishmania</taxon>
    </lineage>
</organism>
<dbReference type="KEGG" id="loi:92362947"/>
<sequence>MTATQEQAYLSICKRLNETPLHQLQEELEYDSARLDVSRIYVPRKHFRCFLQFIEECPDIEELILDGAKVTVEEARLLKESLLRSCVSKLSLRRVKLDSASTIIIRQLCIENSNLVSVVLSDTCIPSPLVDQIMLIVDLNRSNAESLRSMSAAGVKQEVSHTARWRLCKGRQSRILCTTLSPSSSVVRRIVDAFVASYEPVFNDFAFRPDNFNHPMTGAEAIRWNTYHALHTCQKADLGKSQEPFLPSSHYNNQNLCAALNAIRFYDALSKSLLLKRYSQSGLYLFRLFVDGSPVEVCVDDLVPCVHEGGKCIIVGLDSCISPFYAAVLEKAVAKVIGGYCCIQELSLRDCIELLTGCTCFSVDLLSRSSSYATFDALRALSEDGHKMVACAIPDTLIEERSLEESGVCCRMPYAILKTDVVRKNGAHYTFLIQIGVPSTGKALKYEIEYEMYKTEEVNGYRILWVTFEDFAALFERAFLLLWPFDNAVSDYKTTVEFRAATESLFTPSRFAENPSFLIQNEGNNSSPVMVSLFASPGPDAQFGAKCFFYKAAGAGDEATPRRYDVCKDNAAFESEGFEGNEGFIFFNLLPRERLQMTLYSCVSCSFRIRVSGVENVNVIQLPDTMASSTFSAQWNTFLKGKRFSDEMFRLHKNGAECAVSLVLALSQATGRNPPFPVGVLGWKGGSFDVVDATNPHFSTLQERSTVCVHSFVLTLAAGESIFFLPYCCGARCPSDYDFTVFSKESFTQSRVKTTLVLRCT</sequence>
<protein>
    <recommendedName>
        <fullName evidence="2">Calpain catalytic domain-containing protein</fullName>
    </recommendedName>
</protein>
<dbReference type="PANTHER" id="PTHR10183:SF430">
    <property type="entry name" value="CYSTEINE PEPTIDASE, PUTATIVE-RELATED"/>
    <property type="match status" value="1"/>
</dbReference>
<dbReference type="GeneID" id="92362947"/>
<proteinExistence type="predicted"/>
<evidence type="ECO:0000313" key="3">
    <source>
        <dbReference type="EMBL" id="KAG5481397.1"/>
    </source>
</evidence>
<dbReference type="GO" id="GO:0006508">
    <property type="term" value="P:proteolysis"/>
    <property type="evidence" value="ECO:0007669"/>
    <property type="project" value="InterPro"/>
</dbReference>
<reference evidence="4" key="1">
    <citation type="journal article" date="2021" name="Microbiol. Resour. Announc.">
        <title>LGAAP: Leishmaniinae Genome Assembly and Annotation Pipeline.</title>
        <authorList>
            <person name="Almutairi H."/>
            <person name="Urbaniak M.D."/>
            <person name="Bates M.D."/>
            <person name="Jariyapan N."/>
            <person name="Kwakye-Nuako G."/>
            <person name="Thomaz-Soccol V."/>
            <person name="Al-Salem W.S."/>
            <person name="Dillon R.J."/>
            <person name="Bates P.A."/>
            <person name="Gatherer D."/>
        </authorList>
    </citation>
    <scope>NUCLEOTIDE SEQUENCE [LARGE SCALE GENOMIC DNA]</scope>
</reference>
<comment type="caution">
    <text evidence="3">The sequence shown here is derived from an EMBL/GenBank/DDBJ whole genome shotgun (WGS) entry which is preliminary data.</text>
</comment>
<comment type="caution">
    <text evidence="1">Lacks conserved residue(s) required for the propagation of feature annotation.</text>
</comment>
<dbReference type="PANTHER" id="PTHR10183">
    <property type="entry name" value="CALPAIN"/>
    <property type="match status" value="1"/>
</dbReference>
<dbReference type="SUPFAM" id="SSF54001">
    <property type="entry name" value="Cysteine proteinases"/>
    <property type="match status" value="1"/>
</dbReference>
<dbReference type="SMR" id="A0A836H8B1"/>
<dbReference type="GO" id="GO:0004198">
    <property type="term" value="F:calcium-dependent cysteine-type endopeptidase activity"/>
    <property type="evidence" value="ECO:0007669"/>
    <property type="project" value="InterPro"/>
</dbReference>
<dbReference type="SMART" id="SM00230">
    <property type="entry name" value="CysPc"/>
    <property type="match status" value="1"/>
</dbReference>
<keyword evidence="4" id="KW-1185">Reference proteome</keyword>
<dbReference type="Pfam" id="PF00648">
    <property type="entry name" value="Peptidase_C2"/>
    <property type="match status" value="1"/>
</dbReference>
<evidence type="ECO:0000256" key="1">
    <source>
        <dbReference type="PROSITE-ProRule" id="PRU00239"/>
    </source>
</evidence>
<dbReference type="RefSeq" id="XP_067064076.1">
    <property type="nucleotide sequence ID" value="XM_067209013.1"/>
</dbReference>
<dbReference type="AlphaFoldDB" id="A0A836H8B1"/>
<dbReference type="InterPro" id="IPR032675">
    <property type="entry name" value="LRR_dom_sf"/>
</dbReference>
<name>A0A836H8B1_9TRYP</name>
<accession>A0A836H8B1</accession>
<dbReference type="Proteomes" id="UP000674143">
    <property type="component" value="Unassembled WGS sequence"/>
</dbReference>
<evidence type="ECO:0000259" key="2">
    <source>
        <dbReference type="PROSITE" id="PS50203"/>
    </source>
</evidence>
<dbReference type="Gene3D" id="3.80.10.10">
    <property type="entry name" value="Ribonuclease Inhibitor"/>
    <property type="match status" value="1"/>
</dbReference>
<dbReference type="InterPro" id="IPR022684">
    <property type="entry name" value="Calpain_cysteine_protease"/>
</dbReference>
<dbReference type="PROSITE" id="PS50203">
    <property type="entry name" value="CALPAIN_CAT"/>
    <property type="match status" value="1"/>
</dbReference>
<feature type="domain" description="Calpain catalytic" evidence="2">
    <location>
        <begin position="277"/>
        <end position="477"/>
    </location>
</feature>
<evidence type="ECO:0000313" key="4">
    <source>
        <dbReference type="Proteomes" id="UP000674143"/>
    </source>
</evidence>
<dbReference type="EMBL" id="JAFHLR010000018">
    <property type="protein sequence ID" value="KAG5481397.1"/>
    <property type="molecule type" value="Genomic_DNA"/>
</dbReference>
<gene>
    <name evidence="3" type="ORF">LSCM4_07109</name>
</gene>
<reference evidence="4" key="2">
    <citation type="journal article" date="2021" name="Sci. Data">
        <title>Chromosome-scale genome sequencing, assembly and annotation of six genomes from subfamily Leishmaniinae.</title>
        <authorList>
            <person name="Almutairi H."/>
            <person name="Urbaniak M.D."/>
            <person name="Bates M.D."/>
            <person name="Jariyapan N."/>
            <person name="Kwakye-Nuako G."/>
            <person name="Thomaz Soccol V."/>
            <person name="Al-Salem W.S."/>
            <person name="Dillon R.J."/>
            <person name="Bates P.A."/>
            <person name="Gatherer D."/>
        </authorList>
    </citation>
    <scope>NUCLEOTIDE SEQUENCE [LARGE SCALE GENOMIC DNA]</scope>
</reference>
<dbReference type="InterPro" id="IPR001300">
    <property type="entry name" value="Peptidase_C2_calpain_cat"/>
</dbReference>
<dbReference type="InterPro" id="IPR038765">
    <property type="entry name" value="Papain-like_cys_pep_sf"/>
</dbReference>
<dbReference type="SUPFAM" id="SSF52047">
    <property type="entry name" value="RNI-like"/>
    <property type="match status" value="1"/>
</dbReference>